<evidence type="ECO:0000256" key="9">
    <source>
        <dbReference type="ARBA" id="ARBA00022824"/>
    </source>
</evidence>
<evidence type="ECO:0000256" key="11">
    <source>
        <dbReference type="ARBA" id="ARBA00022833"/>
    </source>
</evidence>
<evidence type="ECO:0000256" key="16">
    <source>
        <dbReference type="ARBA" id="ARBA00023136"/>
    </source>
</evidence>
<feature type="transmembrane region" description="Helical" evidence="21">
    <location>
        <begin position="190"/>
        <end position="207"/>
    </location>
</feature>
<evidence type="ECO:0000256" key="10">
    <source>
        <dbReference type="ARBA" id="ARBA00022832"/>
    </source>
</evidence>
<dbReference type="PANTHER" id="PTHR12863">
    <property type="entry name" value="FATTY ACID HYDROXYLASE"/>
    <property type="match status" value="1"/>
</dbReference>
<dbReference type="PIRSF" id="PIRSF005149">
    <property type="entry name" value="IPC-B_HD"/>
    <property type="match status" value="1"/>
</dbReference>
<keyword evidence="12 21" id="KW-1133">Transmembrane helix</keyword>
<comment type="caution">
    <text evidence="23">The sequence shown here is derived from an EMBL/GenBank/DDBJ whole genome shotgun (WGS) entry which is preliminary data.</text>
</comment>
<evidence type="ECO:0000259" key="22">
    <source>
        <dbReference type="PROSITE" id="PS50255"/>
    </source>
</evidence>
<keyword evidence="7 21" id="KW-0812">Transmembrane</keyword>
<feature type="transmembrane region" description="Helical" evidence="21">
    <location>
        <begin position="273"/>
        <end position="296"/>
    </location>
</feature>
<feature type="binding site" evidence="19">
    <location>
        <position position="235"/>
    </location>
    <ligand>
        <name>Zn(2+)</name>
        <dbReference type="ChEBI" id="CHEBI:29105"/>
        <label>1</label>
    </ligand>
</feature>
<keyword evidence="15 18" id="KW-0443">Lipid metabolism</keyword>
<reference evidence="23" key="1">
    <citation type="submission" date="2021-04" db="EMBL/GenBank/DDBJ databases">
        <authorList>
            <person name="Chebbi M.A.C M."/>
        </authorList>
    </citation>
    <scope>NUCLEOTIDE SEQUENCE</scope>
</reference>
<keyword evidence="17 18" id="KW-0275">Fatty acid biosynthesis</keyword>
<dbReference type="GO" id="GO:0080132">
    <property type="term" value="F:fatty acid 2-hydroxylase activity"/>
    <property type="evidence" value="ECO:0007669"/>
    <property type="project" value="InterPro"/>
</dbReference>
<feature type="binding site" evidence="19">
    <location>
        <position position="239"/>
    </location>
    <ligand>
        <name>Zn(2+)</name>
        <dbReference type="ChEBI" id="CHEBI:29105"/>
        <label>1</label>
    </ligand>
</feature>
<feature type="binding site" evidence="19">
    <location>
        <position position="318"/>
    </location>
    <ligand>
        <name>Zn(2+)</name>
        <dbReference type="ChEBI" id="CHEBI:29105"/>
        <label>1</label>
    </ligand>
</feature>
<keyword evidence="11 19" id="KW-0862">Zinc</keyword>
<sequence>MFQKLIQTDELIDRKMMKPVSKNILLIRNNSEVNKINSTSEDDREFIVKYQGKTYEISNFLKYHPGGRQTLKAYKGLAVDNIFNDVKHSEAAFHLFNEFQIDNERAYEDIENLVDWNAPLLSQVGLLLNKYWEWVNLPVNRRIRLFESDCLEMLTITPWYAVPLVWIPISIYFLYLGLLKNISGPLHYSIFFKILALFLGVLLWTLIEYTLHRGIFHLKPPANSKLLISLHFILHGIHHKAPFDDRRLVFPPAAGILVACAVYQVYKIIIPSTIIDLVTAGTMIGYLCYDLIHYYLHYGTPSSQSYLYEMKRYHNHHHFSHHESGFGISSKLWDYFFKTLIILRQLKKAIIW</sequence>
<feature type="binding site" evidence="19">
    <location>
        <position position="297"/>
    </location>
    <ligand>
        <name>Zn(2+)</name>
        <dbReference type="ChEBI" id="CHEBI:29105"/>
        <label>1</label>
    </ligand>
</feature>
<dbReference type="GO" id="GO:0020037">
    <property type="term" value="F:heme binding"/>
    <property type="evidence" value="ECO:0007669"/>
    <property type="project" value="InterPro"/>
</dbReference>
<keyword evidence="8 18" id="KW-0479">Metal-binding</keyword>
<dbReference type="GO" id="GO:0006633">
    <property type="term" value="P:fatty acid biosynthetic process"/>
    <property type="evidence" value="ECO:0007669"/>
    <property type="project" value="UniProtKB-KW"/>
</dbReference>
<dbReference type="PROSITE" id="PS00191">
    <property type="entry name" value="CYTOCHROME_B5_1"/>
    <property type="match status" value="1"/>
</dbReference>
<evidence type="ECO:0000256" key="7">
    <source>
        <dbReference type="ARBA" id="ARBA00022692"/>
    </source>
</evidence>
<feature type="binding site" evidence="19">
    <location>
        <position position="238"/>
    </location>
    <ligand>
        <name>Zn(2+)</name>
        <dbReference type="ChEBI" id="CHEBI:29105"/>
        <label>1</label>
    </ligand>
</feature>
<keyword evidence="14 18" id="KW-0408">Iron</keyword>
<comment type="cofactor">
    <cofactor evidence="20">
        <name>Fe cation</name>
        <dbReference type="ChEBI" id="CHEBI:24875"/>
    </cofactor>
</comment>
<dbReference type="EMBL" id="CAJNRD030001124">
    <property type="protein sequence ID" value="CAG5108777.1"/>
    <property type="molecule type" value="Genomic_DNA"/>
</dbReference>
<dbReference type="OrthoDB" id="2204368at2759"/>
<comment type="cofactor">
    <cofactor evidence="18 19">
        <name>Zn(2+)</name>
        <dbReference type="ChEBI" id="CHEBI:29105"/>
    </cofactor>
    <text evidence="18 19">Binds 2 Zn(2+) ions per subunit that likely form a catalytic dimetal center.</text>
</comment>
<dbReference type="EC" id="1.-.-.-" evidence="18"/>
<comment type="similarity">
    <text evidence="4 18">Belongs to the sterol desaturase family. SCS7 subfamily.</text>
</comment>
<comment type="subcellular location">
    <subcellularLocation>
        <location evidence="1">Endoplasmic reticulum membrane</location>
        <topology evidence="1">Multi-pass membrane protein</topology>
    </subcellularLocation>
</comment>
<proteinExistence type="inferred from homology"/>
<feature type="binding site" evidence="19">
    <location>
        <position position="293"/>
    </location>
    <ligand>
        <name>Zn(2+)</name>
        <dbReference type="ChEBI" id="CHEBI:29105"/>
        <label>1</label>
    </ligand>
</feature>
<evidence type="ECO:0000313" key="23">
    <source>
        <dbReference type="EMBL" id="CAG5108777.1"/>
    </source>
</evidence>
<feature type="binding site" evidence="19">
    <location>
        <position position="217"/>
    </location>
    <ligand>
        <name>Zn(2+)</name>
        <dbReference type="ChEBI" id="CHEBI:29105"/>
        <label>1</label>
    </ligand>
</feature>
<keyword evidence="6 20" id="KW-0349">Heme</keyword>
<keyword evidence="24" id="KW-1185">Reference proteome</keyword>
<dbReference type="Pfam" id="PF00173">
    <property type="entry name" value="Cyt-b5"/>
    <property type="match status" value="1"/>
</dbReference>
<evidence type="ECO:0000256" key="1">
    <source>
        <dbReference type="ARBA" id="ARBA00004477"/>
    </source>
</evidence>
<dbReference type="Gene3D" id="3.10.120.10">
    <property type="entry name" value="Cytochrome b5-like heme/steroid binding domain"/>
    <property type="match status" value="1"/>
</dbReference>
<protein>
    <recommendedName>
        <fullName evidence="18">Fatty acid 2-hydroxylase</fullName>
        <ecNumber evidence="18">1.-.-.-</ecNumber>
    </recommendedName>
</protein>
<evidence type="ECO:0000256" key="17">
    <source>
        <dbReference type="ARBA" id="ARBA00023160"/>
    </source>
</evidence>
<accession>A0A8J2HRN5</accession>
<evidence type="ECO:0000313" key="24">
    <source>
        <dbReference type="Proteomes" id="UP000786811"/>
    </source>
</evidence>
<keyword evidence="10 18" id="KW-0276">Fatty acid metabolism</keyword>
<dbReference type="InterPro" id="IPR014430">
    <property type="entry name" value="Scs7"/>
</dbReference>
<evidence type="ECO:0000256" key="19">
    <source>
        <dbReference type="PIRSR" id="PIRSR005149-1"/>
    </source>
</evidence>
<evidence type="ECO:0000256" key="18">
    <source>
        <dbReference type="PIRNR" id="PIRNR005149"/>
    </source>
</evidence>
<evidence type="ECO:0000256" key="4">
    <source>
        <dbReference type="ARBA" id="ARBA00005747"/>
    </source>
</evidence>
<evidence type="ECO:0000256" key="6">
    <source>
        <dbReference type="ARBA" id="ARBA00022617"/>
    </source>
</evidence>
<evidence type="ECO:0000256" key="2">
    <source>
        <dbReference type="ARBA" id="ARBA00004991"/>
    </source>
</evidence>
<evidence type="ECO:0000256" key="8">
    <source>
        <dbReference type="ARBA" id="ARBA00022723"/>
    </source>
</evidence>
<evidence type="ECO:0000256" key="3">
    <source>
        <dbReference type="ARBA" id="ARBA00005189"/>
    </source>
</evidence>
<evidence type="ECO:0000256" key="15">
    <source>
        <dbReference type="ARBA" id="ARBA00023098"/>
    </source>
</evidence>
<evidence type="ECO:0000256" key="21">
    <source>
        <dbReference type="SAM" id="Phobius"/>
    </source>
</evidence>
<feature type="binding site" evidence="19">
    <location>
        <position position="317"/>
    </location>
    <ligand>
        <name>Zn(2+)</name>
        <dbReference type="ChEBI" id="CHEBI:29105"/>
        <label>1</label>
    </ligand>
</feature>
<keyword evidence="16 18" id="KW-0472">Membrane</keyword>
<comment type="pathway">
    <text evidence="3">Lipid metabolism.</text>
</comment>
<evidence type="ECO:0000256" key="14">
    <source>
        <dbReference type="ARBA" id="ARBA00023004"/>
    </source>
</evidence>
<comment type="pathway">
    <text evidence="2">Sphingolipid metabolism.</text>
</comment>
<dbReference type="InterPro" id="IPR006694">
    <property type="entry name" value="Fatty_acid_hydroxylase"/>
</dbReference>
<dbReference type="Proteomes" id="UP000786811">
    <property type="component" value="Unassembled WGS sequence"/>
</dbReference>
<dbReference type="GO" id="GO:0005506">
    <property type="term" value="F:iron ion binding"/>
    <property type="evidence" value="ECO:0007669"/>
    <property type="project" value="UniProtKB-UniRule"/>
</dbReference>
<evidence type="ECO:0000256" key="20">
    <source>
        <dbReference type="PIRSR" id="PIRSR005149-50"/>
    </source>
</evidence>
<comment type="function">
    <text evidence="18">Catalyzes stereospecific hydroxylation of free fatty acids at the C-2 position to produce (R)-2-hydroxy fatty acids, which are building blocks of sphingolipids and glycosphingolipids common in neural tissue and epidermis. Plays an essential role in the synthesis of galactosphingolipids of the myelin sheath. Responsible for the synthesis of sphingolipids and glycosphingolipids involved in the formation of epidermal lamellar bodies critical for skin permeability barrier. Participates in the synthesis of glycosphingolipids and a fraction of type II wax diesters in sebaceous gland, specifically regulating hair follicle homeostasis. Involved in the synthesis of sphingolipids of plasma membrane rafts, controlling lipid raft mobility and trafficking of raft-associated proteins.</text>
</comment>
<dbReference type="PROSITE" id="PS50255">
    <property type="entry name" value="CYTOCHROME_B5_2"/>
    <property type="match status" value="1"/>
</dbReference>
<evidence type="ECO:0000256" key="5">
    <source>
        <dbReference type="ARBA" id="ARBA00022516"/>
    </source>
</evidence>
<feature type="domain" description="Cytochrome b5 heme-binding" evidence="22">
    <location>
        <begin position="25"/>
        <end position="105"/>
    </location>
</feature>
<dbReference type="InterPro" id="IPR018506">
    <property type="entry name" value="Cyt_B5_heme-BS"/>
</dbReference>
<dbReference type="AlphaFoldDB" id="A0A8J2HRN5"/>
<dbReference type="InterPro" id="IPR036400">
    <property type="entry name" value="Cyt_B5-like_heme/steroid_sf"/>
</dbReference>
<feature type="transmembrane region" description="Helical" evidence="21">
    <location>
        <begin position="248"/>
        <end position="266"/>
    </location>
</feature>
<gene>
    <name evidence="23" type="ORF">HICCMSTLAB_LOCUS13413</name>
</gene>
<evidence type="ECO:0000256" key="12">
    <source>
        <dbReference type="ARBA" id="ARBA00022989"/>
    </source>
</evidence>
<keyword evidence="13 18" id="KW-0560">Oxidoreductase</keyword>
<dbReference type="GO" id="GO:0005789">
    <property type="term" value="C:endoplasmic reticulum membrane"/>
    <property type="evidence" value="ECO:0007669"/>
    <property type="project" value="UniProtKB-SubCell"/>
</dbReference>
<evidence type="ECO:0000256" key="13">
    <source>
        <dbReference type="ARBA" id="ARBA00023002"/>
    </source>
</evidence>
<dbReference type="InterPro" id="IPR001199">
    <property type="entry name" value="Cyt_B5-like_heme/steroid-bd"/>
</dbReference>
<feature type="transmembrane region" description="Helical" evidence="21">
    <location>
        <begin position="159"/>
        <end position="178"/>
    </location>
</feature>
<dbReference type="Pfam" id="PF04116">
    <property type="entry name" value="FA_hydroxylase"/>
    <property type="match status" value="1"/>
</dbReference>
<name>A0A8J2HRN5_COTCN</name>
<feature type="binding site" evidence="19">
    <location>
        <position position="314"/>
    </location>
    <ligand>
        <name>Zn(2+)</name>
        <dbReference type="ChEBI" id="CHEBI:29105"/>
        <label>1</label>
    </ligand>
</feature>
<feature type="binding site" description="axial binding residue" evidence="20">
    <location>
        <position position="64"/>
    </location>
    <ligand>
        <name>heme</name>
        <dbReference type="ChEBI" id="CHEBI:30413"/>
    </ligand>
    <ligandPart>
        <name>Fe</name>
        <dbReference type="ChEBI" id="CHEBI:18248"/>
    </ligandPart>
</feature>
<feature type="binding site" evidence="19">
    <location>
        <position position="212"/>
    </location>
    <ligand>
        <name>Zn(2+)</name>
        <dbReference type="ChEBI" id="CHEBI:29105"/>
        <label>1</label>
    </ligand>
</feature>
<keyword evidence="5 18" id="KW-0444">Lipid biosynthesis</keyword>
<organism evidence="23 24">
    <name type="scientific">Cotesia congregata</name>
    <name type="common">Parasitoid wasp</name>
    <name type="synonym">Apanteles congregatus</name>
    <dbReference type="NCBI Taxonomy" id="51543"/>
    <lineage>
        <taxon>Eukaryota</taxon>
        <taxon>Metazoa</taxon>
        <taxon>Ecdysozoa</taxon>
        <taxon>Arthropoda</taxon>
        <taxon>Hexapoda</taxon>
        <taxon>Insecta</taxon>
        <taxon>Pterygota</taxon>
        <taxon>Neoptera</taxon>
        <taxon>Endopterygota</taxon>
        <taxon>Hymenoptera</taxon>
        <taxon>Apocrita</taxon>
        <taxon>Ichneumonoidea</taxon>
        <taxon>Braconidae</taxon>
        <taxon>Microgastrinae</taxon>
        <taxon>Cotesia</taxon>
    </lineage>
</organism>
<dbReference type="PANTHER" id="PTHR12863:SF1">
    <property type="entry name" value="FATTY ACID 2-HYDROXYLASE"/>
    <property type="match status" value="1"/>
</dbReference>
<dbReference type="SUPFAM" id="SSF55856">
    <property type="entry name" value="Cytochrome b5-like heme/steroid binding domain"/>
    <property type="match status" value="1"/>
</dbReference>
<keyword evidence="9 18" id="KW-0256">Endoplasmic reticulum</keyword>
<feature type="binding site" description="axial binding residue" evidence="20">
    <location>
        <position position="88"/>
    </location>
    <ligand>
        <name>heme</name>
        <dbReference type="ChEBI" id="CHEBI:30413"/>
    </ligand>
    <ligandPart>
        <name>Fe</name>
        <dbReference type="ChEBI" id="CHEBI:18248"/>
    </ligandPart>
</feature>